<evidence type="ECO:0000256" key="4">
    <source>
        <dbReference type="ARBA" id="ARBA00022960"/>
    </source>
</evidence>
<dbReference type="GO" id="GO:0008360">
    <property type="term" value="P:regulation of cell shape"/>
    <property type="evidence" value="ECO:0007669"/>
    <property type="project" value="UniProtKB-UniRule"/>
</dbReference>
<keyword evidence="12" id="KW-1185">Reference proteome</keyword>
<dbReference type="InterPro" id="IPR038063">
    <property type="entry name" value="Transpep_catalytic_dom"/>
</dbReference>
<evidence type="ECO:0000256" key="7">
    <source>
        <dbReference type="PROSITE-ProRule" id="PRU01373"/>
    </source>
</evidence>
<feature type="signal peptide" evidence="9">
    <location>
        <begin position="1"/>
        <end position="27"/>
    </location>
</feature>
<dbReference type="InterPro" id="IPR050979">
    <property type="entry name" value="LD-transpeptidase"/>
</dbReference>
<keyword evidence="3" id="KW-0808">Transferase</keyword>
<dbReference type="PANTHER" id="PTHR30582:SF30">
    <property type="entry name" value="BLR4375 PROTEIN"/>
    <property type="match status" value="1"/>
</dbReference>
<dbReference type="Gene3D" id="2.40.440.10">
    <property type="entry name" value="L,D-transpeptidase catalytic domain-like"/>
    <property type="match status" value="1"/>
</dbReference>
<keyword evidence="4 7" id="KW-0133">Cell shape</keyword>
<dbReference type="Pfam" id="PF03734">
    <property type="entry name" value="YkuD"/>
    <property type="match status" value="1"/>
</dbReference>
<dbReference type="InterPro" id="IPR005490">
    <property type="entry name" value="LD_TPept_cat_dom"/>
</dbReference>
<dbReference type="PROSITE" id="PS52029">
    <property type="entry name" value="LD_TPASE"/>
    <property type="match status" value="1"/>
</dbReference>
<comment type="similarity">
    <text evidence="2">Belongs to the YkuD family.</text>
</comment>
<evidence type="ECO:0000256" key="3">
    <source>
        <dbReference type="ARBA" id="ARBA00022679"/>
    </source>
</evidence>
<dbReference type="PANTHER" id="PTHR30582">
    <property type="entry name" value="L,D-TRANSPEPTIDASE"/>
    <property type="match status" value="1"/>
</dbReference>
<protein>
    <submittedName>
        <fullName evidence="11">Lipoprotein-anchoring transpeptidase ErfK/SrfK</fullName>
    </submittedName>
</protein>
<name>A0A317PK29_9HYPH</name>
<keyword evidence="6 7" id="KW-0961">Cell wall biogenesis/degradation</keyword>
<proteinExistence type="inferred from homology"/>
<organism evidence="11 12">
    <name type="scientific">Hoeflea marina</name>
    <dbReference type="NCBI Taxonomy" id="274592"/>
    <lineage>
        <taxon>Bacteria</taxon>
        <taxon>Pseudomonadati</taxon>
        <taxon>Pseudomonadota</taxon>
        <taxon>Alphaproteobacteria</taxon>
        <taxon>Hyphomicrobiales</taxon>
        <taxon>Rhizobiaceae</taxon>
        <taxon>Hoeflea</taxon>
    </lineage>
</organism>
<evidence type="ECO:0000313" key="12">
    <source>
        <dbReference type="Proteomes" id="UP000246352"/>
    </source>
</evidence>
<evidence type="ECO:0000256" key="8">
    <source>
        <dbReference type="SAM" id="MobiDB-lite"/>
    </source>
</evidence>
<dbReference type="GO" id="GO:0018104">
    <property type="term" value="P:peptidoglycan-protein cross-linking"/>
    <property type="evidence" value="ECO:0007669"/>
    <property type="project" value="TreeGrafter"/>
</dbReference>
<keyword evidence="11" id="KW-0449">Lipoprotein</keyword>
<feature type="region of interest" description="Disordered" evidence="8">
    <location>
        <begin position="93"/>
        <end position="142"/>
    </location>
</feature>
<evidence type="ECO:0000259" key="10">
    <source>
        <dbReference type="PROSITE" id="PS52029"/>
    </source>
</evidence>
<evidence type="ECO:0000256" key="6">
    <source>
        <dbReference type="ARBA" id="ARBA00023316"/>
    </source>
</evidence>
<dbReference type="Proteomes" id="UP000246352">
    <property type="component" value="Unassembled WGS sequence"/>
</dbReference>
<evidence type="ECO:0000313" key="11">
    <source>
        <dbReference type="EMBL" id="PWV98929.1"/>
    </source>
</evidence>
<comment type="pathway">
    <text evidence="1 7">Cell wall biogenesis; peptidoglycan biosynthesis.</text>
</comment>
<feature type="active site" description="Nucleophile" evidence="7">
    <location>
        <position position="429"/>
    </location>
</feature>
<dbReference type="GO" id="GO:0016740">
    <property type="term" value="F:transferase activity"/>
    <property type="evidence" value="ECO:0007669"/>
    <property type="project" value="UniProtKB-KW"/>
</dbReference>
<dbReference type="GO" id="GO:0005576">
    <property type="term" value="C:extracellular region"/>
    <property type="evidence" value="ECO:0007669"/>
    <property type="project" value="TreeGrafter"/>
</dbReference>
<feature type="domain" description="L,D-TPase catalytic" evidence="10">
    <location>
        <begin position="320"/>
        <end position="453"/>
    </location>
</feature>
<reference evidence="11 12" key="1">
    <citation type="submission" date="2018-05" db="EMBL/GenBank/DDBJ databases">
        <title>Genomic Encyclopedia of Type Strains, Phase IV (KMG-IV): sequencing the most valuable type-strain genomes for metagenomic binning, comparative biology and taxonomic classification.</title>
        <authorList>
            <person name="Goeker M."/>
        </authorList>
    </citation>
    <scope>NUCLEOTIDE SEQUENCE [LARGE SCALE GENOMIC DNA]</scope>
    <source>
        <strain evidence="11 12">DSM 16791</strain>
    </source>
</reference>
<dbReference type="CDD" id="cd16913">
    <property type="entry name" value="YkuD_like"/>
    <property type="match status" value="1"/>
</dbReference>
<accession>A0A317PK29</accession>
<dbReference type="GO" id="GO:0071972">
    <property type="term" value="F:peptidoglycan L,D-transpeptidase activity"/>
    <property type="evidence" value="ECO:0007669"/>
    <property type="project" value="TreeGrafter"/>
</dbReference>
<evidence type="ECO:0000256" key="2">
    <source>
        <dbReference type="ARBA" id="ARBA00005992"/>
    </source>
</evidence>
<dbReference type="UniPathway" id="UPA00219"/>
<gene>
    <name evidence="11" type="ORF">DFR52_104220</name>
</gene>
<dbReference type="GO" id="GO:0071555">
    <property type="term" value="P:cell wall organization"/>
    <property type="evidence" value="ECO:0007669"/>
    <property type="project" value="UniProtKB-UniRule"/>
</dbReference>
<dbReference type="EMBL" id="QGTR01000004">
    <property type="protein sequence ID" value="PWV98929.1"/>
    <property type="molecule type" value="Genomic_DNA"/>
</dbReference>
<feature type="chain" id="PRO_5016327081" evidence="9">
    <location>
        <begin position="28"/>
        <end position="454"/>
    </location>
</feature>
<sequence length="454" mass="48496">MSGLRIARTTALLLAASMLATTLPAAAQWREGDTVLVSPDGRLIRDMPELGTVRIVADEFGRNLLINDWNEVVAIEMSARDYQRSYGGVGLENETFGNDSADAFPEPPAPMQPGSDDGYDAASIDRGNLDPITGTVPDEQQPAAQDIPGAIQAYPDQGQPQQKNVQQQPVWPKISKPQVVALQVFLDRNGMSPGVIDGRLGGNVAKALSAWKEATGETLDPADTDTVMQRLAAGEGLAFGSYTITAEDAAGPYVASIPTDYAEKAKLERMAFTSTVEMLAERFHMDEAYLKEINPDADFTRQGTIIKVAIPGKARTGVVASIVADKGRKQVRAYDEAGKLVAAYPATIGSSDTPSPSGMVEVKRIAPDPGYTYNPKVNFKQGENDKVLEVPPGPNGPVGTMWIALSRPTYGIHGTPEPSAIGKTESHGCVRLTNWDAGELAKMVKPGVTVAFEE</sequence>
<dbReference type="SUPFAM" id="SSF47090">
    <property type="entry name" value="PGBD-like"/>
    <property type="match status" value="1"/>
</dbReference>
<keyword evidence="9" id="KW-0732">Signal</keyword>
<comment type="caution">
    <text evidence="11">The sequence shown here is derived from an EMBL/GenBank/DDBJ whole genome shotgun (WGS) entry which is preliminary data.</text>
</comment>
<feature type="active site" description="Proton donor/acceptor" evidence="7">
    <location>
        <position position="413"/>
    </location>
</feature>
<dbReference type="SUPFAM" id="SSF141523">
    <property type="entry name" value="L,D-transpeptidase catalytic domain-like"/>
    <property type="match status" value="1"/>
</dbReference>
<evidence type="ECO:0000256" key="9">
    <source>
        <dbReference type="SAM" id="SignalP"/>
    </source>
</evidence>
<dbReference type="AlphaFoldDB" id="A0A317PK29"/>
<dbReference type="RefSeq" id="WP_425351214.1">
    <property type="nucleotide sequence ID" value="NZ_QGTR01000004.1"/>
</dbReference>
<evidence type="ECO:0000256" key="5">
    <source>
        <dbReference type="ARBA" id="ARBA00022984"/>
    </source>
</evidence>
<evidence type="ECO:0000256" key="1">
    <source>
        <dbReference type="ARBA" id="ARBA00004752"/>
    </source>
</evidence>
<keyword evidence="5 7" id="KW-0573">Peptidoglycan synthesis</keyword>
<dbReference type="InterPro" id="IPR036365">
    <property type="entry name" value="PGBD-like_sf"/>
</dbReference>